<reference evidence="1 2" key="1">
    <citation type="submission" date="2018-10" db="EMBL/GenBank/DDBJ databases">
        <title>Genomic Encyclopedia of Archaeal and Bacterial Type Strains, Phase II (KMG-II): from individual species to whole genera.</title>
        <authorList>
            <person name="Goeker M."/>
        </authorList>
    </citation>
    <scope>NUCLEOTIDE SEQUENCE [LARGE SCALE GENOMIC DNA]</scope>
    <source>
        <strain evidence="1 2">DSM 18602</strain>
    </source>
</reference>
<dbReference type="Proteomes" id="UP000268007">
    <property type="component" value="Unassembled WGS sequence"/>
</dbReference>
<protein>
    <submittedName>
        <fullName evidence="1">Uncharacterized protein</fullName>
    </submittedName>
</protein>
<organism evidence="1 2">
    <name type="scientific">Mucilaginibacter gracilis</name>
    <dbReference type="NCBI Taxonomy" id="423350"/>
    <lineage>
        <taxon>Bacteria</taxon>
        <taxon>Pseudomonadati</taxon>
        <taxon>Bacteroidota</taxon>
        <taxon>Sphingobacteriia</taxon>
        <taxon>Sphingobacteriales</taxon>
        <taxon>Sphingobacteriaceae</taxon>
        <taxon>Mucilaginibacter</taxon>
    </lineage>
</organism>
<gene>
    <name evidence="1" type="ORF">BDD43_3920</name>
</gene>
<keyword evidence="2" id="KW-1185">Reference proteome</keyword>
<dbReference type="EMBL" id="RBKU01000001">
    <property type="protein sequence ID" value="RKR83706.1"/>
    <property type="molecule type" value="Genomic_DNA"/>
</dbReference>
<dbReference type="AlphaFoldDB" id="A0A495J3Z6"/>
<evidence type="ECO:0000313" key="2">
    <source>
        <dbReference type="Proteomes" id="UP000268007"/>
    </source>
</evidence>
<comment type="caution">
    <text evidence="1">The sequence shown here is derived from an EMBL/GenBank/DDBJ whole genome shotgun (WGS) entry which is preliminary data.</text>
</comment>
<sequence>MLISNFILNCNNEAIHIVKPDKQFPLDRFAFKYNLFVGSSIR</sequence>
<accession>A0A495J3Z6</accession>
<evidence type="ECO:0000313" key="1">
    <source>
        <dbReference type="EMBL" id="RKR83706.1"/>
    </source>
</evidence>
<name>A0A495J3Z6_9SPHI</name>
<proteinExistence type="predicted"/>